<dbReference type="Pfam" id="PF02371">
    <property type="entry name" value="Transposase_20"/>
    <property type="match status" value="1"/>
</dbReference>
<evidence type="ECO:0000313" key="3">
    <source>
        <dbReference type="EMBL" id="MCS0585561.1"/>
    </source>
</evidence>
<feature type="domain" description="Transposase IS116/IS110/IS902 C-terminal" evidence="2">
    <location>
        <begin position="215"/>
        <end position="291"/>
    </location>
</feature>
<dbReference type="NCBIfam" id="NF033542">
    <property type="entry name" value="transpos_IS110"/>
    <property type="match status" value="1"/>
</dbReference>
<dbReference type="InterPro" id="IPR047650">
    <property type="entry name" value="Transpos_IS110"/>
</dbReference>
<accession>A0ABT2A070</accession>
<dbReference type="InterPro" id="IPR002525">
    <property type="entry name" value="Transp_IS110-like_N"/>
</dbReference>
<comment type="caution">
    <text evidence="3">The sequence shown here is derived from an EMBL/GenBank/DDBJ whole genome shotgun (WGS) entry which is preliminary data.</text>
</comment>
<gene>
    <name evidence="3" type="ORF">NX784_28695</name>
</gene>
<dbReference type="PANTHER" id="PTHR33055:SF3">
    <property type="entry name" value="PUTATIVE TRANSPOSASE FOR IS117-RELATED"/>
    <property type="match status" value="1"/>
</dbReference>
<sequence length="341" mass="37904">MKLIRVGVDLAKNVFQVHGVDQSEKAVWWSKLVRADWIKALLAQIEPGCEIGMEACSGAHHWARVLQAHGYRVKLIAPQFVKPYVKSNKNDANDAEAICEAMSRPSMRFVTVKTVAQQDIQAVHRVRTSLVDQRKATANQIRGLTSEYGLTAPKELVHLRAAIPRWLEDLDNGLSERFRRLLRGLWEDILALDRRVTELEREIEEIGRHDPVAVRLQQLRGIGPITATALVATIGDASQFASGRQMAASVGLTPRQNSSGGKERLLGISKKGDTYLRCLLIHGARAVLRTAQAKTDRLSTWVTRIAITRHPNIAAVALANKTARIAWAMMSRGTDYHPEPA</sequence>
<dbReference type="Pfam" id="PF01548">
    <property type="entry name" value="DEDD_Tnp_IS110"/>
    <property type="match status" value="1"/>
</dbReference>
<dbReference type="EMBL" id="JANUGW010000053">
    <property type="protein sequence ID" value="MCS0585561.1"/>
    <property type="molecule type" value="Genomic_DNA"/>
</dbReference>
<protein>
    <submittedName>
        <fullName evidence="3">IS110 family transposase</fullName>
    </submittedName>
</protein>
<reference evidence="3 4" key="1">
    <citation type="submission" date="2022-08" db="EMBL/GenBank/DDBJ databases">
        <title>Reclassification of Massilia species as members of the genera Telluria, Duganella, Pseudoduganella, Mokoshia gen. nov. and Zemynaea gen. nov. using orthogonal and non-orthogonal genome-based approaches.</title>
        <authorList>
            <person name="Bowman J.P."/>
        </authorList>
    </citation>
    <scope>NUCLEOTIDE SEQUENCE [LARGE SCALE GENOMIC DNA]</scope>
    <source>
        <strain evidence="3 4">JCM 31316</strain>
    </source>
</reference>
<dbReference type="Proteomes" id="UP001204151">
    <property type="component" value="Unassembled WGS sequence"/>
</dbReference>
<proteinExistence type="predicted"/>
<dbReference type="InterPro" id="IPR003346">
    <property type="entry name" value="Transposase_20"/>
</dbReference>
<feature type="domain" description="Transposase IS110-like N-terminal" evidence="1">
    <location>
        <begin position="6"/>
        <end position="145"/>
    </location>
</feature>
<evidence type="ECO:0000259" key="1">
    <source>
        <dbReference type="Pfam" id="PF01548"/>
    </source>
</evidence>
<dbReference type="PANTHER" id="PTHR33055">
    <property type="entry name" value="TRANSPOSASE FOR INSERTION SEQUENCE ELEMENT IS1111A"/>
    <property type="match status" value="1"/>
</dbReference>
<evidence type="ECO:0000313" key="4">
    <source>
        <dbReference type="Proteomes" id="UP001204151"/>
    </source>
</evidence>
<dbReference type="RefSeq" id="WP_258820080.1">
    <property type="nucleotide sequence ID" value="NZ_JANUGW010000053.1"/>
</dbReference>
<organism evidence="3 4">
    <name type="scientific">Massilia pinisoli</name>
    <dbReference type="NCBI Taxonomy" id="1772194"/>
    <lineage>
        <taxon>Bacteria</taxon>
        <taxon>Pseudomonadati</taxon>
        <taxon>Pseudomonadota</taxon>
        <taxon>Betaproteobacteria</taxon>
        <taxon>Burkholderiales</taxon>
        <taxon>Oxalobacteraceae</taxon>
        <taxon>Telluria group</taxon>
        <taxon>Massilia</taxon>
    </lineage>
</organism>
<evidence type="ECO:0000259" key="2">
    <source>
        <dbReference type="Pfam" id="PF02371"/>
    </source>
</evidence>
<keyword evidence="4" id="KW-1185">Reference proteome</keyword>
<name>A0ABT2A070_9BURK</name>